<comment type="caution">
    <text evidence="1">The sequence shown here is derived from an EMBL/GenBank/DDBJ whole genome shotgun (WGS) entry which is preliminary data.</text>
</comment>
<name>A0ABQ6JFN7_9ACTN</name>
<evidence type="ECO:0008006" key="3">
    <source>
        <dbReference type="Google" id="ProtNLM"/>
    </source>
</evidence>
<accession>A0ABQ6JFN7</accession>
<protein>
    <recommendedName>
        <fullName evidence="3">Amine oxidase domain-containing protein</fullName>
    </recommendedName>
</protein>
<organism evidence="1 2">
    <name type="scientific">Angustibacter aerolatus</name>
    <dbReference type="NCBI Taxonomy" id="1162965"/>
    <lineage>
        <taxon>Bacteria</taxon>
        <taxon>Bacillati</taxon>
        <taxon>Actinomycetota</taxon>
        <taxon>Actinomycetes</taxon>
        <taxon>Kineosporiales</taxon>
        <taxon>Kineosporiaceae</taxon>
    </lineage>
</organism>
<gene>
    <name evidence="1" type="ORF">GCM10025868_22620</name>
</gene>
<dbReference type="EMBL" id="BSUZ01000001">
    <property type="protein sequence ID" value="GMA87012.1"/>
    <property type="molecule type" value="Genomic_DNA"/>
</dbReference>
<sequence length="74" mass="7560">MHNLGGSCHGGEFLLSDGQVLPGWPDYMTSVDGLFLTGSTSHPGGSVSGRPGRNTARAVLQHLGLDPASVMGPT</sequence>
<evidence type="ECO:0000313" key="1">
    <source>
        <dbReference type="EMBL" id="GMA87012.1"/>
    </source>
</evidence>
<dbReference type="Proteomes" id="UP001157017">
    <property type="component" value="Unassembled WGS sequence"/>
</dbReference>
<keyword evidence="2" id="KW-1185">Reference proteome</keyword>
<proteinExistence type="predicted"/>
<reference evidence="2" key="1">
    <citation type="journal article" date="2019" name="Int. J. Syst. Evol. Microbiol.">
        <title>The Global Catalogue of Microorganisms (GCM) 10K type strain sequencing project: providing services to taxonomists for standard genome sequencing and annotation.</title>
        <authorList>
            <consortium name="The Broad Institute Genomics Platform"/>
            <consortium name="The Broad Institute Genome Sequencing Center for Infectious Disease"/>
            <person name="Wu L."/>
            <person name="Ma J."/>
        </authorList>
    </citation>
    <scope>NUCLEOTIDE SEQUENCE [LARGE SCALE GENOMIC DNA]</scope>
    <source>
        <strain evidence="2">NBRC 108730</strain>
    </source>
</reference>
<evidence type="ECO:0000313" key="2">
    <source>
        <dbReference type="Proteomes" id="UP001157017"/>
    </source>
</evidence>
<dbReference type="PANTHER" id="PTHR10668:SF103">
    <property type="entry name" value="PYRIDINE NUCLEOTIDE-DISULFIDE OXIDOREDUCTASE DOMAIN-CONTAINING PROTEIN 2"/>
    <property type="match status" value="1"/>
</dbReference>
<dbReference type="PANTHER" id="PTHR10668">
    <property type="entry name" value="PHYTOENE DEHYDROGENASE"/>
    <property type="match status" value="1"/>
</dbReference>